<dbReference type="Proteomes" id="UP001501638">
    <property type="component" value="Unassembled WGS sequence"/>
</dbReference>
<evidence type="ECO:0000313" key="2">
    <source>
        <dbReference type="Proteomes" id="UP001501638"/>
    </source>
</evidence>
<comment type="caution">
    <text evidence="1">The sequence shown here is derived from an EMBL/GenBank/DDBJ whole genome shotgun (WGS) entry which is preliminary data.</text>
</comment>
<sequence length="46" mass="5017">MERYVEAGRLDEAASGLPREVSYPLPEGIRKRIGGTETGGEFPARP</sequence>
<dbReference type="RefSeq" id="WP_344325877.1">
    <property type="nucleotide sequence ID" value="NZ_BAAASZ010000028.1"/>
</dbReference>
<name>A0ABP5XEU5_9ACTN</name>
<organism evidence="1 2">
    <name type="scientific">Streptomyces macrosporus</name>
    <dbReference type="NCBI Taxonomy" id="44032"/>
    <lineage>
        <taxon>Bacteria</taxon>
        <taxon>Bacillati</taxon>
        <taxon>Actinomycetota</taxon>
        <taxon>Actinomycetes</taxon>
        <taxon>Kitasatosporales</taxon>
        <taxon>Streptomycetaceae</taxon>
        <taxon>Streptomyces</taxon>
    </lineage>
</organism>
<gene>
    <name evidence="1" type="ORF">GCM10010405_42320</name>
</gene>
<evidence type="ECO:0000313" key="1">
    <source>
        <dbReference type="EMBL" id="GAA2454028.1"/>
    </source>
</evidence>
<accession>A0ABP5XEU5</accession>
<keyword evidence="2" id="KW-1185">Reference proteome</keyword>
<dbReference type="EMBL" id="BAAASZ010000028">
    <property type="protein sequence ID" value="GAA2454028.1"/>
    <property type="molecule type" value="Genomic_DNA"/>
</dbReference>
<reference evidence="2" key="1">
    <citation type="journal article" date="2019" name="Int. J. Syst. Evol. Microbiol.">
        <title>The Global Catalogue of Microorganisms (GCM) 10K type strain sequencing project: providing services to taxonomists for standard genome sequencing and annotation.</title>
        <authorList>
            <consortium name="The Broad Institute Genomics Platform"/>
            <consortium name="The Broad Institute Genome Sequencing Center for Infectious Disease"/>
            <person name="Wu L."/>
            <person name="Ma J."/>
        </authorList>
    </citation>
    <scope>NUCLEOTIDE SEQUENCE [LARGE SCALE GENOMIC DNA]</scope>
    <source>
        <strain evidence="2">JCM 6305</strain>
    </source>
</reference>
<proteinExistence type="predicted"/>
<protein>
    <submittedName>
        <fullName evidence="1">Uncharacterized protein</fullName>
    </submittedName>
</protein>